<dbReference type="InterPro" id="IPR012340">
    <property type="entry name" value="NA-bd_OB-fold"/>
</dbReference>
<evidence type="ECO:0000256" key="2">
    <source>
        <dbReference type="ARBA" id="ARBA00005417"/>
    </source>
</evidence>
<dbReference type="Gene3D" id="3.40.50.300">
    <property type="entry name" value="P-loop containing nucleotide triphosphate hydrolases"/>
    <property type="match status" value="1"/>
</dbReference>
<dbReference type="GO" id="GO:0005524">
    <property type="term" value="F:ATP binding"/>
    <property type="evidence" value="ECO:0007669"/>
    <property type="project" value="UniProtKB-KW"/>
</dbReference>
<keyword evidence="5 7" id="KW-0067">ATP-binding</keyword>
<dbReference type="GO" id="GO:0055052">
    <property type="term" value="C:ATP-binding cassette (ABC) transporter complex, substrate-binding subunit-containing"/>
    <property type="evidence" value="ECO:0007669"/>
    <property type="project" value="TreeGrafter"/>
</dbReference>
<evidence type="ECO:0000259" key="6">
    <source>
        <dbReference type="PROSITE" id="PS50893"/>
    </source>
</evidence>
<keyword evidence="3" id="KW-0813">Transport</keyword>
<dbReference type="InterPro" id="IPR015855">
    <property type="entry name" value="ABC_transpr_MalK-like"/>
</dbReference>
<dbReference type="PANTHER" id="PTHR43875:SF14">
    <property type="entry name" value="ABC TRANSPORTER ATP-BINDING PROTEIN"/>
    <property type="match status" value="1"/>
</dbReference>
<proteinExistence type="inferred from homology"/>
<evidence type="ECO:0000256" key="4">
    <source>
        <dbReference type="ARBA" id="ARBA00022741"/>
    </source>
</evidence>
<gene>
    <name evidence="7" type="ORF">BAE39_15915</name>
</gene>
<dbReference type="CDD" id="cd03301">
    <property type="entry name" value="ABC_MalK_N"/>
    <property type="match status" value="1"/>
</dbReference>
<dbReference type="PANTHER" id="PTHR43875">
    <property type="entry name" value="MALTODEXTRIN IMPORT ATP-BINDING PROTEIN MSMX"/>
    <property type="match status" value="1"/>
</dbReference>
<dbReference type="SUPFAM" id="SSF52540">
    <property type="entry name" value="P-loop containing nucleoside triphosphate hydrolases"/>
    <property type="match status" value="1"/>
</dbReference>
<dbReference type="Pfam" id="PF17912">
    <property type="entry name" value="OB_MalK"/>
    <property type="match status" value="1"/>
</dbReference>
<keyword evidence="4" id="KW-0547">Nucleotide-binding</keyword>
<dbReference type="Gene3D" id="2.40.50.100">
    <property type="match status" value="1"/>
</dbReference>
<dbReference type="RefSeq" id="WP_032929153.1">
    <property type="nucleotide sequence ID" value="NZ_LZTH01000012.1"/>
</dbReference>
<dbReference type="InterPro" id="IPR008995">
    <property type="entry name" value="Mo/tungstate-bd_C_term_dom"/>
</dbReference>
<dbReference type="FunFam" id="3.40.50.300:FF:000042">
    <property type="entry name" value="Maltose/maltodextrin ABC transporter, ATP-binding protein"/>
    <property type="match status" value="1"/>
</dbReference>
<dbReference type="InterPro" id="IPR005116">
    <property type="entry name" value="Transp-assoc_OB_typ1"/>
</dbReference>
<dbReference type="GO" id="GO:0140359">
    <property type="term" value="F:ABC-type transporter activity"/>
    <property type="evidence" value="ECO:0007669"/>
    <property type="project" value="InterPro"/>
</dbReference>
<dbReference type="NCBIfam" id="NF008653">
    <property type="entry name" value="PRK11650.1"/>
    <property type="match status" value="1"/>
</dbReference>
<dbReference type="InterPro" id="IPR017871">
    <property type="entry name" value="ABC_transporter-like_CS"/>
</dbReference>
<feature type="domain" description="ABC transporter" evidence="6">
    <location>
        <begin position="4"/>
        <end position="234"/>
    </location>
</feature>
<reference evidence="8" key="1">
    <citation type="submission" date="2016-06" db="EMBL/GenBank/DDBJ databases">
        <title>NZP2037 Pacbio-Illumina hybrid assembly.</title>
        <authorList>
            <person name="Ramsay J.P."/>
        </authorList>
    </citation>
    <scope>NUCLEOTIDE SEQUENCE [LARGE SCALE GENOMIC DNA]</scope>
    <source>
        <strain evidence="8">R7ANS::ICEMlSym2042</strain>
    </source>
</reference>
<name>A0A1A5IEM0_RHILI</name>
<protein>
    <submittedName>
        <fullName evidence="7">Sugar ABC transporter ATP-binding protein</fullName>
    </submittedName>
</protein>
<evidence type="ECO:0000313" key="7">
    <source>
        <dbReference type="EMBL" id="OBP77480.1"/>
    </source>
</evidence>
<dbReference type="SUPFAM" id="SSF50331">
    <property type="entry name" value="MOP-like"/>
    <property type="match status" value="1"/>
</dbReference>
<dbReference type="PROSITE" id="PS50893">
    <property type="entry name" value="ABC_TRANSPORTER_2"/>
    <property type="match status" value="1"/>
</dbReference>
<dbReference type="EMBL" id="LZTJ01000012">
    <property type="protein sequence ID" value="OBP77480.1"/>
    <property type="molecule type" value="Genomic_DNA"/>
</dbReference>
<dbReference type="InterPro" id="IPR003593">
    <property type="entry name" value="AAA+_ATPase"/>
</dbReference>
<dbReference type="InterPro" id="IPR040582">
    <property type="entry name" value="OB_MalK-like"/>
</dbReference>
<dbReference type="Pfam" id="PF00005">
    <property type="entry name" value="ABC_tran"/>
    <property type="match status" value="1"/>
</dbReference>
<evidence type="ECO:0000256" key="1">
    <source>
        <dbReference type="ARBA" id="ARBA00004417"/>
    </source>
</evidence>
<dbReference type="Proteomes" id="UP000093748">
    <property type="component" value="Unassembled WGS sequence"/>
</dbReference>
<dbReference type="InterPro" id="IPR027417">
    <property type="entry name" value="P-loop_NTPase"/>
</dbReference>
<dbReference type="GeneID" id="66685557"/>
<evidence type="ECO:0000313" key="8">
    <source>
        <dbReference type="Proteomes" id="UP000093748"/>
    </source>
</evidence>
<comment type="caution">
    <text evidence="7">The sequence shown here is derived from an EMBL/GenBank/DDBJ whole genome shotgun (WGS) entry which is preliminary data.</text>
</comment>
<dbReference type="InterPro" id="IPR047641">
    <property type="entry name" value="ABC_transpr_MalK/UgpC-like"/>
</dbReference>
<comment type="subcellular location">
    <subcellularLocation>
        <location evidence="1">Cell inner membrane</location>
        <topology evidence="1">Peripheral membrane protein</topology>
    </subcellularLocation>
</comment>
<dbReference type="SMART" id="SM00382">
    <property type="entry name" value="AAA"/>
    <property type="match status" value="1"/>
</dbReference>
<evidence type="ECO:0000256" key="5">
    <source>
        <dbReference type="ARBA" id="ARBA00022840"/>
    </source>
</evidence>
<dbReference type="InterPro" id="IPR003439">
    <property type="entry name" value="ABC_transporter-like_ATP-bd"/>
</dbReference>
<organism evidence="7 8">
    <name type="scientific">Rhizobium loti</name>
    <name type="common">Mesorhizobium loti</name>
    <dbReference type="NCBI Taxonomy" id="381"/>
    <lineage>
        <taxon>Bacteria</taxon>
        <taxon>Pseudomonadati</taxon>
        <taxon>Pseudomonadota</taxon>
        <taxon>Alphaproteobacteria</taxon>
        <taxon>Hyphomicrobiales</taxon>
        <taxon>Phyllobacteriaceae</taxon>
        <taxon>Mesorhizobium</taxon>
    </lineage>
</organism>
<dbReference type="GO" id="GO:0008643">
    <property type="term" value="P:carbohydrate transport"/>
    <property type="evidence" value="ECO:0007669"/>
    <property type="project" value="InterPro"/>
</dbReference>
<evidence type="ECO:0000256" key="3">
    <source>
        <dbReference type="ARBA" id="ARBA00022448"/>
    </source>
</evidence>
<dbReference type="GO" id="GO:0016887">
    <property type="term" value="F:ATP hydrolysis activity"/>
    <property type="evidence" value="ECO:0007669"/>
    <property type="project" value="InterPro"/>
</dbReference>
<comment type="similarity">
    <text evidence="2">Belongs to the ABC transporter superfamily.</text>
</comment>
<dbReference type="Gene3D" id="2.40.50.140">
    <property type="entry name" value="Nucleic acid-binding proteins"/>
    <property type="match status" value="1"/>
</dbReference>
<dbReference type="PROSITE" id="PS00211">
    <property type="entry name" value="ABC_TRANSPORTER_1"/>
    <property type="match status" value="1"/>
</dbReference>
<dbReference type="AlphaFoldDB" id="A0A1A5IEM0"/>
<dbReference type="Pfam" id="PF03459">
    <property type="entry name" value="TOBE"/>
    <property type="match status" value="1"/>
</dbReference>
<dbReference type="OrthoDB" id="9802264at2"/>
<sequence>MATLSIKDVRKSYGSVQVLHGVDIELEDGGFLVLLGPSGCGKSTLLNMIAGLDDTSGGDILIGGRSVVDLAPKDRNIAMVFQSYALYPTMSVERNIGFGLEMRGVDADQRKRAVDDAARLLQISHLLDRRPANLSGGQRQRVAMGRAIVRDPELFLFDEPLSNLDAKLRVEMRTEIKRLHERLGTSIVYVTHDQIEAMTLATKVAVMKGGHIQQFADPRTIYERPANVFVASFIGSPAMNFLPGRLVSDATGVRFAASGVSVALQAGKRTVDSERPVILGIRPEELKVAGRDEASVTGVIDVVEPTGPETMVTVQVGDQSIIARLPPRFAGRRNEPIFLAVDPASVNLFDPGSEQRIDI</sequence>
<accession>A0A1A5IEM0</accession>